<dbReference type="PANTHER" id="PTHR11461">
    <property type="entry name" value="SERINE PROTEASE INHIBITOR, SERPIN"/>
    <property type="match status" value="1"/>
</dbReference>
<protein>
    <submittedName>
        <fullName evidence="4">Serpin-Z10-like</fullName>
    </submittedName>
</protein>
<gene>
    <name evidence="4" type="primary">LOC107759749</name>
</gene>
<dbReference type="InterPro" id="IPR023796">
    <property type="entry name" value="Serpin_dom"/>
</dbReference>
<dbReference type="PANTHER" id="PTHR11461:SF315">
    <property type="entry name" value="SERPIN-Z3-LIKE"/>
    <property type="match status" value="1"/>
</dbReference>
<dbReference type="KEGG" id="nta:107759749"/>
<dbReference type="OrthoDB" id="1063785at2759"/>
<dbReference type="InterPro" id="IPR023795">
    <property type="entry name" value="Serpin_CS"/>
</dbReference>
<dbReference type="SMR" id="A0A1S3X020"/>
<comment type="similarity">
    <text evidence="1 2">Belongs to the serpin family.</text>
</comment>
<evidence type="ECO:0000313" key="4">
    <source>
        <dbReference type="RefSeq" id="XP_016433234.1"/>
    </source>
</evidence>
<dbReference type="Pfam" id="PF00079">
    <property type="entry name" value="Serpin"/>
    <property type="match status" value="2"/>
</dbReference>
<evidence type="ECO:0000259" key="3">
    <source>
        <dbReference type="SMART" id="SM00093"/>
    </source>
</evidence>
<dbReference type="GO" id="GO:0004867">
    <property type="term" value="F:serine-type endopeptidase inhibitor activity"/>
    <property type="evidence" value="ECO:0007669"/>
    <property type="project" value="InterPro"/>
</dbReference>
<dbReference type="InterPro" id="IPR042185">
    <property type="entry name" value="Serpin_sf_2"/>
</dbReference>
<dbReference type="Gene3D" id="2.30.39.10">
    <property type="entry name" value="Alpha-1-antitrypsin, domain 1"/>
    <property type="match status" value="1"/>
</dbReference>
<feature type="domain" description="Serpin" evidence="3">
    <location>
        <begin position="21"/>
        <end position="328"/>
    </location>
</feature>
<dbReference type="InterPro" id="IPR042178">
    <property type="entry name" value="Serpin_sf_1"/>
</dbReference>
<reference evidence="4" key="1">
    <citation type="submission" date="2025-08" db="UniProtKB">
        <authorList>
            <consortium name="RefSeq"/>
        </authorList>
    </citation>
    <scope>IDENTIFICATION</scope>
</reference>
<sequence>MAKCNNEEKIDSCPQVAARLLFKEVKESDKSNYNNILLSPLSFHAVLSMTAAGATGYTLNQMLQFLGVNDVVDLNSNFLNMAAVFESNGNINGGPDLRFLSGMCVQFGADIIVTKKSSNRTINKDFYLLNGDEVSVPFMTGCYDFHYGSYEGYQVAKIPYFIGKDNKEFSMFVFLPNEKDGLLSLLEKLISDPKFFTQKYRLQKEELDAFFIPKFKFSYTAMDEVIKTMKEMRLTLPFDEDCEEITWIVETKGPFVINRILQKTFIEVNEKGTEASAVTEESDDDLGFSLYDLTPPPRPTFVADHPFLFMIREEVSRLVLFTGAVLNPLSESNNSDN</sequence>
<dbReference type="InterPro" id="IPR000215">
    <property type="entry name" value="Serpin_fam"/>
</dbReference>
<dbReference type="PROSITE" id="PS00284">
    <property type="entry name" value="SERPIN"/>
    <property type="match status" value="1"/>
</dbReference>
<dbReference type="RefSeq" id="XP_016433234.1">
    <property type="nucleotide sequence ID" value="XM_016577748.1"/>
</dbReference>
<evidence type="ECO:0000256" key="1">
    <source>
        <dbReference type="ARBA" id="ARBA00009500"/>
    </source>
</evidence>
<dbReference type="InterPro" id="IPR036186">
    <property type="entry name" value="Serpin_sf"/>
</dbReference>
<name>A0A1S3X020_TOBAC</name>
<organism evidence="4">
    <name type="scientific">Nicotiana tabacum</name>
    <name type="common">Common tobacco</name>
    <dbReference type="NCBI Taxonomy" id="4097"/>
    <lineage>
        <taxon>Eukaryota</taxon>
        <taxon>Viridiplantae</taxon>
        <taxon>Streptophyta</taxon>
        <taxon>Embryophyta</taxon>
        <taxon>Tracheophyta</taxon>
        <taxon>Spermatophyta</taxon>
        <taxon>Magnoliopsida</taxon>
        <taxon>eudicotyledons</taxon>
        <taxon>Gunneridae</taxon>
        <taxon>Pentapetalae</taxon>
        <taxon>asterids</taxon>
        <taxon>lamiids</taxon>
        <taxon>Solanales</taxon>
        <taxon>Solanaceae</taxon>
        <taxon>Nicotianoideae</taxon>
        <taxon>Nicotianeae</taxon>
        <taxon>Nicotiana</taxon>
    </lineage>
</organism>
<dbReference type="PaxDb" id="4097-A0A1S3X020"/>
<dbReference type="Gene3D" id="3.30.497.10">
    <property type="entry name" value="Antithrombin, subunit I, domain 2"/>
    <property type="match status" value="2"/>
</dbReference>
<dbReference type="SMART" id="SM00093">
    <property type="entry name" value="SERPIN"/>
    <property type="match status" value="1"/>
</dbReference>
<dbReference type="GO" id="GO:0005615">
    <property type="term" value="C:extracellular space"/>
    <property type="evidence" value="ECO:0000318"/>
    <property type="project" value="GO_Central"/>
</dbReference>
<accession>A0A1S3X020</accession>
<dbReference type="AlphaFoldDB" id="A0A1S3X020"/>
<proteinExistence type="inferred from homology"/>
<dbReference type="OMA" id="KPTDAYQ"/>
<evidence type="ECO:0000256" key="2">
    <source>
        <dbReference type="RuleBase" id="RU000411"/>
    </source>
</evidence>
<dbReference type="SUPFAM" id="SSF56574">
    <property type="entry name" value="Serpins"/>
    <property type="match status" value="1"/>
</dbReference>